<accession>A0A1E7FCF9</accession>
<evidence type="ECO:0000256" key="1">
    <source>
        <dbReference type="SAM" id="MobiDB-lite"/>
    </source>
</evidence>
<dbReference type="OrthoDB" id="44781at2759"/>
<dbReference type="Proteomes" id="UP000095751">
    <property type="component" value="Unassembled WGS sequence"/>
</dbReference>
<feature type="transmembrane region" description="Helical" evidence="2">
    <location>
        <begin position="12"/>
        <end position="30"/>
    </location>
</feature>
<name>A0A1E7FCF9_9STRA</name>
<feature type="transmembrane region" description="Helical" evidence="2">
    <location>
        <begin position="100"/>
        <end position="125"/>
    </location>
</feature>
<dbReference type="EMBL" id="KV784359">
    <property type="protein sequence ID" value="OEU15503.1"/>
    <property type="molecule type" value="Genomic_DNA"/>
</dbReference>
<evidence type="ECO:0000313" key="4">
    <source>
        <dbReference type="Proteomes" id="UP000095751"/>
    </source>
</evidence>
<proteinExistence type="predicted"/>
<dbReference type="AlphaFoldDB" id="A0A1E7FCF9"/>
<gene>
    <name evidence="3" type="ORF">FRACYDRAFT_275695</name>
</gene>
<sequence length="382" mass="43717">MNEQDDILAGKIGLLISVILWLICTWRLCFHARRRQNDQLQVSIVRENQQRLTAPGVRWVTRRRAFHTLLWMATLCEIVSYADLSGILPFTNDRVLADNIGYVILHVVARTLQLLAFSTVTEIWLRTSIDADPRSLESRISTEDFLYHWLPPIFMFSTALLVVASVFLSAVIFERNPHAPTPESNLLIQISMLQTLLEAALYGQNCVMVVLSIDMTSRCIFNLVPSWKRRFYLISKAVGPMILSCLAYASRFGWLIIAYKDQDRRDSWAWWISFAWTPTIVVSIVLLYSVRKRDSAVDFEAIENNATVDNDVVGSSDGNNNLQESLLRPQPPEEAFRAFHNFRRGDEDLNDSFSIGSPMPRRNLLEVDEDESPTMEEISRSA</sequence>
<protein>
    <submittedName>
        <fullName evidence="3">Uncharacterized protein</fullName>
    </submittedName>
</protein>
<keyword evidence="2" id="KW-1133">Transmembrane helix</keyword>
<evidence type="ECO:0000256" key="2">
    <source>
        <dbReference type="SAM" id="Phobius"/>
    </source>
</evidence>
<feature type="region of interest" description="Disordered" evidence="1">
    <location>
        <begin position="350"/>
        <end position="382"/>
    </location>
</feature>
<keyword evidence="4" id="KW-1185">Reference proteome</keyword>
<dbReference type="KEGG" id="fcy:FRACYDRAFT_275695"/>
<feature type="transmembrane region" description="Helical" evidence="2">
    <location>
        <begin position="68"/>
        <end position="88"/>
    </location>
</feature>
<evidence type="ECO:0000313" key="3">
    <source>
        <dbReference type="EMBL" id="OEU15503.1"/>
    </source>
</evidence>
<organism evidence="3 4">
    <name type="scientific">Fragilariopsis cylindrus CCMP1102</name>
    <dbReference type="NCBI Taxonomy" id="635003"/>
    <lineage>
        <taxon>Eukaryota</taxon>
        <taxon>Sar</taxon>
        <taxon>Stramenopiles</taxon>
        <taxon>Ochrophyta</taxon>
        <taxon>Bacillariophyta</taxon>
        <taxon>Bacillariophyceae</taxon>
        <taxon>Bacillariophycidae</taxon>
        <taxon>Bacillariales</taxon>
        <taxon>Bacillariaceae</taxon>
        <taxon>Fragilariopsis</taxon>
    </lineage>
</organism>
<feature type="transmembrane region" description="Helical" evidence="2">
    <location>
        <begin position="268"/>
        <end position="290"/>
    </location>
</feature>
<feature type="transmembrane region" description="Helical" evidence="2">
    <location>
        <begin position="146"/>
        <end position="173"/>
    </location>
</feature>
<feature type="transmembrane region" description="Helical" evidence="2">
    <location>
        <begin position="193"/>
        <end position="213"/>
    </location>
</feature>
<keyword evidence="2" id="KW-0812">Transmembrane</keyword>
<reference evidence="3 4" key="1">
    <citation type="submission" date="2016-09" db="EMBL/GenBank/DDBJ databases">
        <title>Extensive genetic diversity and differential bi-allelic expression allows diatom success in the polar Southern Ocean.</title>
        <authorList>
            <consortium name="DOE Joint Genome Institute"/>
            <person name="Mock T."/>
            <person name="Otillar R.P."/>
            <person name="Strauss J."/>
            <person name="Dupont C."/>
            <person name="Frickenhaus S."/>
            <person name="Maumus F."/>
            <person name="Mcmullan M."/>
            <person name="Sanges R."/>
            <person name="Schmutz J."/>
            <person name="Toseland A."/>
            <person name="Valas R."/>
            <person name="Veluchamy A."/>
            <person name="Ward B.J."/>
            <person name="Allen A."/>
            <person name="Barry K."/>
            <person name="Falciatore A."/>
            <person name="Ferrante M."/>
            <person name="Fortunato A.E."/>
            <person name="Gloeckner G."/>
            <person name="Gruber A."/>
            <person name="Hipkin R."/>
            <person name="Janech M."/>
            <person name="Kroth P."/>
            <person name="Leese F."/>
            <person name="Lindquist E."/>
            <person name="Lyon B.R."/>
            <person name="Martin J."/>
            <person name="Mayer C."/>
            <person name="Parker M."/>
            <person name="Quesneville H."/>
            <person name="Raymond J."/>
            <person name="Uhlig C."/>
            <person name="Valentin K.U."/>
            <person name="Worden A.Z."/>
            <person name="Armbrust E.V."/>
            <person name="Bowler C."/>
            <person name="Green B."/>
            <person name="Moulton V."/>
            <person name="Van Oosterhout C."/>
            <person name="Grigoriev I."/>
        </authorList>
    </citation>
    <scope>NUCLEOTIDE SEQUENCE [LARGE SCALE GENOMIC DNA]</scope>
    <source>
        <strain evidence="3 4">CCMP1102</strain>
    </source>
</reference>
<keyword evidence="2" id="KW-0472">Membrane</keyword>
<feature type="transmembrane region" description="Helical" evidence="2">
    <location>
        <begin position="233"/>
        <end position="256"/>
    </location>
</feature>
<dbReference type="InParanoid" id="A0A1E7FCF9"/>